<keyword evidence="7" id="KW-0732">Signal</keyword>
<accession>A0ABR1FGG4</accession>
<evidence type="ECO:0000313" key="8">
    <source>
        <dbReference type="EMBL" id="KAK7230348.1"/>
    </source>
</evidence>
<dbReference type="Pfam" id="PF00504">
    <property type="entry name" value="Chloroa_b-bind"/>
    <property type="match status" value="1"/>
</dbReference>
<evidence type="ECO:0000256" key="5">
    <source>
        <dbReference type="ARBA" id="ARBA00022531"/>
    </source>
</evidence>
<proteinExistence type="inferred from homology"/>
<dbReference type="InterPro" id="IPR001344">
    <property type="entry name" value="Chloro_AB-bd_pln"/>
</dbReference>
<reference evidence="8 9" key="1">
    <citation type="submission" date="2024-03" db="EMBL/GenBank/DDBJ databases">
        <title>Aureococcus anophagefferens CCMP1851 and Kratosvirus quantuckense: Draft genome of a second virus-susceptible host strain in the model system.</title>
        <authorList>
            <person name="Chase E."/>
            <person name="Truchon A.R."/>
            <person name="Schepens W."/>
            <person name="Wilhelm S.W."/>
        </authorList>
    </citation>
    <scope>NUCLEOTIDE SEQUENCE [LARGE SCALE GENOMIC DNA]</scope>
    <source>
        <strain evidence="8 9">CCMP1851</strain>
    </source>
</reference>
<feature type="signal peptide" evidence="7">
    <location>
        <begin position="1"/>
        <end position="16"/>
    </location>
</feature>
<dbReference type="SUPFAM" id="SSF103511">
    <property type="entry name" value="Chlorophyll a-b binding protein"/>
    <property type="match status" value="1"/>
</dbReference>
<comment type="caution">
    <text evidence="8">The sequence shown here is derived from an EMBL/GenBank/DDBJ whole genome shotgun (WGS) entry which is preliminary data.</text>
</comment>
<gene>
    <name evidence="8" type="ORF">SO694_00183013</name>
</gene>
<keyword evidence="9" id="KW-1185">Reference proteome</keyword>
<keyword evidence="6" id="KW-0934">Plastid</keyword>
<evidence type="ECO:0000256" key="6">
    <source>
        <dbReference type="ARBA" id="ARBA00022640"/>
    </source>
</evidence>
<evidence type="ECO:0000256" key="3">
    <source>
        <dbReference type="ARBA" id="ARBA00005933"/>
    </source>
</evidence>
<dbReference type="EMBL" id="JBBJCI010000436">
    <property type="protein sequence ID" value="KAK7230348.1"/>
    <property type="molecule type" value="Genomic_DNA"/>
</dbReference>
<dbReference type="Proteomes" id="UP001363151">
    <property type="component" value="Unassembled WGS sequence"/>
</dbReference>
<dbReference type="Gene3D" id="1.10.3460.10">
    <property type="entry name" value="Chlorophyll a/b binding protein domain"/>
    <property type="match status" value="1"/>
</dbReference>
<evidence type="ECO:0000256" key="4">
    <source>
        <dbReference type="ARBA" id="ARBA00022528"/>
    </source>
</evidence>
<protein>
    <submittedName>
        <fullName evidence="8">Chlorophyll A-B binding protein</fullName>
    </submittedName>
</protein>
<dbReference type="PANTHER" id="PTHR21649">
    <property type="entry name" value="CHLOROPHYLL A/B BINDING PROTEIN"/>
    <property type="match status" value="1"/>
</dbReference>
<evidence type="ECO:0000256" key="1">
    <source>
        <dbReference type="ARBA" id="ARBA00004022"/>
    </source>
</evidence>
<organism evidence="8 9">
    <name type="scientific">Aureococcus anophagefferens</name>
    <name type="common">Harmful bloom alga</name>
    <dbReference type="NCBI Taxonomy" id="44056"/>
    <lineage>
        <taxon>Eukaryota</taxon>
        <taxon>Sar</taxon>
        <taxon>Stramenopiles</taxon>
        <taxon>Ochrophyta</taxon>
        <taxon>Pelagophyceae</taxon>
        <taxon>Pelagomonadales</taxon>
        <taxon>Pelagomonadaceae</taxon>
        <taxon>Aureococcus</taxon>
    </lineage>
</organism>
<sequence length="283" mass="29822">MARSIVALALLGSASAYVAPVPKSAATSLAAGKADLAALCAENPSPLGNFEGIWDPLGCADMDFWGLGNEATIGYLRHAEIKHGRVAMAGFLGYLAGSTPLVSGEHLIQPYKGYVAGCTPQEQWANIPLIGKLQILVLVGMLESYGEGAGSPAGYVHYTQGGKPGFFPSIKGKGGFAGGSCLFDLYDPFGILPEQTEAEKKKGLFAEINNGRLAMIGLFSVLAESAVPGSNPQYAIFDIKIPESSVDIMGSVFPQLTNEFAVKAWPVLAICGFLQQYNKRKTV</sequence>
<comment type="subcellular location">
    <subcellularLocation>
        <location evidence="2">Plastid</location>
        <location evidence="2">Chloroplast</location>
    </subcellularLocation>
</comment>
<name>A0ABR1FGG4_AURAN</name>
<dbReference type="InterPro" id="IPR022796">
    <property type="entry name" value="Chloroa_b-bind"/>
</dbReference>
<keyword evidence="5" id="KW-0602">Photosynthesis</keyword>
<feature type="chain" id="PRO_5047010599" evidence="7">
    <location>
        <begin position="17"/>
        <end position="283"/>
    </location>
</feature>
<evidence type="ECO:0000313" key="9">
    <source>
        <dbReference type="Proteomes" id="UP001363151"/>
    </source>
</evidence>
<comment type="function">
    <text evidence="1">The light-harvesting complex (LHC) functions as a light receptor, it captures and delivers excitation energy to photosystems with which it is closely associated. Energy is transferred from the carotenoid and chlorophyll C (or B) to chlorophyll A and the photosynthetic reaction centers where it is used to synthesize ATP and reducing power.</text>
</comment>
<keyword evidence="4" id="KW-0150">Chloroplast</keyword>
<comment type="similarity">
    <text evidence="3">Belongs to the fucoxanthin chlorophyll protein family.</text>
</comment>
<evidence type="ECO:0000256" key="7">
    <source>
        <dbReference type="SAM" id="SignalP"/>
    </source>
</evidence>
<evidence type="ECO:0000256" key="2">
    <source>
        <dbReference type="ARBA" id="ARBA00004229"/>
    </source>
</evidence>